<feature type="region of interest" description="Disordered" evidence="1">
    <location>
        <begin position="1"/>
        <end position="112"/>
    </location>
</feature>
<evidence type="ECO:0000313" key="3">
    <source>
        <dbReference type="Proteomes" id="UP000091956"/>
    </source>
</evidence>
<organism evidence="2 3">
    <name type="scientific">Pseudogymnoascus verrucosus</name>
    <dbReference type="NCBI Taxonomy" id="342668"/>
    <lineage>
        <taxon>Eukaryota</taxon>
        <taxon>Fungi</taxon>
        <taxon>Dikarya</taxon>
        <taxon>Ascomycota</taxon>
        <taxon>Pezizomycotina</taxon>
        <taxon>Leotiomycetes</taxon>
        <taxon>Thelebolales</taxon>
        <taxon>Thelebolaceae</taxon>
        <taxon>Pseudogymnoascus</taxon>
    </lineage>
</organism>
<gene>
    <name evidence="2" type="ORF">VE01_06603</name>
</gene>
<feature type="compositionally biased region" description="Polar residues" evidence="1">
    <location>
        <begin position="102"/>
        <end position="112"/>
    </location>
</feature>
<accession>A0A1B8GHL0</accession>
<dbReference type="EMBL" id="KV460236">
    <property type="protein sequence ID" value="OBT95298.1"/>
    <property type="molecule type" value="Genomic_DNA"/>
</dbReference>
<evidence type="ECO:0008006" key="4">
    <source>
        <dbReference type="Google" id="ProtNLM"/>
    </source>
</evidence>
<evidence type="ECO:0000313" key="2">
    <source>
        <dbReference type="EMBL" id="OBT95298.1"/>
    </source>
</evidence>
<dbReference type="STRING" id="342668.A0A1B8GHL0"/>
<dbReference type="AlphaFoldDB" id="A0A1B8GHL0"/>
<evidence type="ECO:0000256" key="1">
    <source>
        <dbReference type="SAM" id="MobiDB-lite"/>
    </source>
</evidence>
<dbReference type="GeneID" id="28839989"/>
<dbReference type="OrthoDB" id="5398854at2759"/>
<proteinExistence type="predicted"/>
<keyword evidence="3" id="KW-1185">Reference proteome</keyword>
<reference evidence="3" key="2">
    <citation type="journal article" date="2018" name="Nat. Commun.">
        <title>Extreme sensitivity to ultraviolet light in the fungal pathogen causing white-nose syndrome of bats.</title>
        <authorList>
            <person name="Palmer J.M."/>
            <person name="Drees K.P."/>
            <person name="Foster J.T."/>
            <person name="Lindner D.L."/>
        </authorList>
    </citation>
    <scope>NUCLEOTIDE SEQUENCE [LARGE SCALE GENOMIC DNA]</scope>
    <source>
        <strain evidence="3">UAMH 10579</strain>
    </source>
</reference>
<reference evidence="2 3" key="1">
    <citation type="submission" date="2016-03" db="EMBL/GenBank/DDBJ databases">
        <title>Comparative genomics of Pseudogymnoascus destructans, the fungus causing white-nose syndrome of bats.</title>
        <authorList>
            <person name="Palmer J.M."/>
            <person name="Drees K.P."/>
            <person name="Foster J.T."/>
            <person name="Lindner D.L."/>
        </authorList>
    </citation>
    <scope>NUCLEOTIDE SEQUENCE [LARGE SCALE GENOMIC DNA]</scope>
    <source>
        <strain evidence="2 3">UAMH 10579</strain>
    </source>
</reference>
<name>A0A1B8GHL0_9PEZI</name>
<sequence>MAYASPPYHGYPEGTPSPSPLGRHGGFYQQAAPSPRHYSHSRHASHDYGHGHSSPGASYPSPRYSSSGRYSTRTGVASPFGEAEYVSDKTRKTHHHTHNKHGQSQTWSFPNPRFTQSYRASYGDSDEDELINIDGDIYIIPGGRRTKQTYYRRSRETNHYYPQGFTYDRDGTPVIIAEPTQRHTETTPRRSRRASASTPQRPSTANRPSSSAKKPPPPIPKATEADARAHHIPAGYSLKNWDPTEEPIMLLGSVFDANSLGKWIYDWTVYRHGPATPISDVAGELWLLLIQLAGKVKRSEECMPRIRSEDNRLMINDFIESGERLMDKLKKLLKACEGPMLKVGKRLGSKEPPLLGKNSGVEFVDSIFGRDRQLDHTEKFMASIRLWNLRFDANCEDILLYPTA</sequence>
<feature type="compositionally biased region" description="Low complexity" evidence="1">
    <location>
        <begin position="53"/>
        <end position="75"/>
    </location>
</feature>
<feature type="compositionally biased region" description="Basic residues" evidence="1">
    <location>
        <begin position="91"/>
        <end position="101"/>
    </location>
</feature>
<feature type="region of interest" description="Disordered" evidence="1">
    <location>
        <begin position="178"/>
        <end position="227"/>
    </location>
</feature>
<dbReference type="RefSeq" id="XP_018129031.1">
    <property type="nucleotide sequence ID" value="XM_018276045.2"/>
</dbReference>
<dbReference type="Proteomes" id="UP000091956">
    <property type="component" value="Unassembled WGS sequence"/>
</dbReference>
<protein>
    <recommendedName>
        <fullName evidence="4">Vegetative cell wall protein gp1</fullName>
    </recommendedName>
</protein>
<feature type="compositionally biased region" description="Low complexity" evidence="1">
    <location>
        <begin position="194"/>
        <end position="213"/>
    </location>
</feature>